<dbReference type="InterPro" id="IPR000953">
    <property type="entry name" value="Chromo/chromo_shadow_dom"/>
</dbReference>
<evidence type="ECO:0000259" key="3">
    <source>
        <dbReference type="PROSITE" id="PS50013"/>
    </source>
</evidence>
<dbReference type="GO" id="GO:0005694">
    <property type="term" value="C:chromosome"/>
    <property type="evidence" value="ECO:0007669"/>
    <property type="project" value="UniProtKB-ARBA"/>
</dbReference>
<name>A0A443SQS4_9ACAR</name>
<dbReference type="PANTHER" id="PTHR22812">
    <property type="entry name" value="CHROMOBOX PROTEIN"/>
    <property type="match status" value="1"/>
</dbReference>
<reference evidence="4 5" key="1">
    <citation type="journal article" date="2018" name="Gigascience">
        <title>Genomes of trombidid mites reveal novel predicted allergens and laterally-transferred genes associated with secondary metabolism.</title>
        <authorList>
            <person name="Dong X."/>
            <person name="Chaisiri K."/>
            <person name="Xia D."/>
            <person name="Armstrong S.D."/>
            <person name="Fang Y."/>
            <person name="Donnelly M.J."/>
            <person name="Kadowaki T."/>
            <person name="McGarry J.W."/>
            <person name="Darby A.C."/>
            <person name="Makepeace B.L."/>
        </authorList>
    </citation>
    <scope>NUCLEOTIDE SEQUENCE [LARGE SCALE GENOMIC DNA]</scope>
    <source>
        <strain evidence="4">UoL-UT</strain>
    </source>
</reference>
<organism evidence="4 5">
    <name type="scientific">Leptotrombidium deliense</name>
    <dbReference type="NCBI Taxonomy" id="299467"/>
    <lineage>
        <taxon>Eukaryota</taxon>
        <taxon>Metazoa</taxon>
        <taxon>Ecdysozoa</taxon>
        <taxon>Arthropoda</taxon>
        <taxon>Chelicerata</taxon>
        <taxon>Arachnida</taxon>
        <taxon>Acari</taxon>
        <taxon>Acariformes</taxon>
        <taxon>Trombidiformes</taxon>
        <taxon>Prostigmata</taxon>
        <taxon>Anystina</taxon>
        <taxon>Parasitengona</taxon>
        <taxon>Trombiculoidea</taxon>
        <taxon>Trombiculidae</taxon>
        <taxon>Leptotrombidium</taxon>
    </lineage>
</organism>
<dbReference type="Proteomes" id="UP000288716">
    <property type="component" value="Unassembled WGS sequence"/>
</dbReference>
<gene>
    <name evidence="4" type="ORF">B4U80_12688</name>
</gene>
<dbReference type="CDD" id="cd00024">
    <property type="entry name" value="CD_CSD"/>
    <property type="match status" value="1"/>
</dbReference>
<dbReference type="PROSITE" id="PS50013">
    <property type="entry name" value="CHROMO_2"/>
    <property type="match status" value="1"/>
</dbReference>
<keyword evidence="2" id="KW-0539">Nucleus</keyword>
<evidence type="ECO:0000313" key="4">
    <source>
        <dbReference type="EMBL" id="RWS29869.1"/>
    </source>
</evidence>
<dbReference type="OrthoDB" id="5376140at2759"/>
<dbReference type="Gene3D" id="2.40.50.40">
    <property type="match status" value="2"/>
</dbReference>
<evidence type="ECO:0000256" key="1">
    <source>
        <dbReference type="ARBA" id="ARBA00004123"/>
    </source>
</evidence>
<dbReference type="InterPro" id="IPR016197">
    <property type="entry name" value="Chromo-like_dom_sf"/>
</dbReference>
<dbReference type="SUPFAM" id="SSF54160">
    <property type="entry name" value="Chromo domain-like"/>
    <property type="match status" value="2"/>
</dbReference>
<proteinExistence type="predicted"/>
<dbReference type="AlphaFoldDB" id="A0A443SQS4"/>
<evidence type="ECO:0000313" key="5">
    <source>
        <dbReference type="Proteomes" id="UP000288716"/>
    </source>
</evidence>
<feature type="domain" description="Chromo" evidence="3">
    <location>
        <begin position="106"/>
        <end position="156"/>
    </location>
</feature>
<comment type="caution">
    <text evidence="4">The sequence shown here is derived from an EMBL/GenBank/DDBJ whole genome shotgun (WGS) entry which is preliminary data.</text>
</comment>
<evidence type="ECO:0000256" key="2">
    <source>
        <dbReference type="ARBA" id="ARBA00023242"/>
    </source>
</evidence>
<dbReference type="GO" id="GO:0005634">
    <property type="term" value="C:nucleus"/>
    <property type="evidence" value="ECO:0007669"/>
    <property type="project" value="UniProtKB-SubCell"/>
</dbReference>
<dbReference type="VEuPathDB" id="VectorBase:LDEU002172"/>
<dbReference type="EMBL" id="NCKV01000734">
    <property type="protein sequence ID" value="RWS29869.1"/>
    <property type="molecule type" value="Genomic_DNA"/>
</dbReference>
<keyword evidence="5" id="KW-1185">Reference proteome</keyword>
<comment type="subcellular location">
    <subcellularLocation>
        <location evidence="1">Nucleus</location>
    </subcellularLocation>
</comment>
<dbReference type="STRING" id="299467.A0A443SQS4"/>
<protein>
    <recommendedName>
        <fullName evidence="3">Chromo domain-containing protein</fullName>
    </recommendedName>
</protein>
<dbReference type="InterPro" id="IPR023780">
    <property type="entry name" value="Chromo_domain"/>
</dbReference>
<dbReference type="SMART" id="SM00298">
    <property type="entry name" value="CHROMO"/>
    <property type="match status" value="2"/>
</dbReference>
<sequence>MTESRRKAESEDKIAADFSLVDFDRNCDFLKNDELIAVHKVIDKKNVNGFNYYCVTLNDWDDSENAWIGEEDFSGHDLITQFEERCKVDQLNNIVETKWSESENWYQVDRVIDKKIVNGCTYYYVHWKGCQPKENTWESAENVADKCLVKQYESQRCEGESILSLSL</sequence>
<dbReference type="InterPro" id="IPR051219">
    <property type="entry name" value="Heterochromatin_chromo-domain"/>
</dbReference>
<accession>A0A443SQS4</accession>
<dbReference type="Pfam" id="PF00385">
    <property type="entry name" value="Chromo"/>
    <property type="match status" value="1"/>
</dbReference>